<evidence type="ECO:0000256" key="1">
    <source>
        <dbReference type="ARBA" id="ARBA00004604"/>
    </source>
</evidence>
<evidence type="ECO:0000313" key="12">
    <source>
        <dbReference type="RefSeq" id="XP_014479019.1"/>
    </source>
</evidence>
<evidence type="ECO:0000256" key="3">
    <source>
        <dbReference type="ARBA" id="ARBA00022517"/>
    </source>
</evidence>
<dbReference type="PANTHER" id="PTHR11702:SF43">
    <property type="entry name" value="GTP-BINDING PROTEIN 10"/>
    <property type="match status" value="1"/>
</dbReference>
<dbReference type="Gene3D" id="3.40.50.300">
    <property type="entry name" value="P-loop containing nucleotide triphosphate hydrolases"/>
    <property type="match status" value="1"/>
</dbReference>
<dbReference type="InterPro" id="IPR014100">
    <property type="entry name" value="GTP-bd_Obg/CgtA"/>
</dbReference>
<evidence type="ECO:0000259" key="9">
    <source>
        <dbReference type="PROSITE" id="PS51883"/>
    </source>
</evidence>
<feature type="domain" description="OBG-type G" evidence="8">
    <location>
        <begin position="160"/>
        <end position="357"/>
    </location>
</feature>
<proteinExistence type="inferred from homology"/>
<dbReference type="GO" id="GO:0003924">
    <property type="term" value="F:GTPase activity"/>
    <property type="evidence" value="ECO:0007669"/>
    <property type="project" value="InterPro"/>
</dbReference>
<dbReference type="RefSeq" id="XP_014479019.1">
    <property type="nucleotide sequence ID" value="XM_014623533.1"/>
</dbReference>
<keyword evidence="5" id="KW-0342">GTP-binding</keyword>
<accession>A0A6P3XM15</accession>
<evidence type="ECO:0000313" key="10">
    <source>
        <dbReference type="Proteomes" id="UP000515204"/>
    </source>
</evidence>
<evidence type="ECO:0000256" key="5">
    <source>
        <dbReference type="ARBA" id="ARBA00023134"/>
    </source>
</evidence>
<feature type="domain" description="Obg" evidence="9">
    <location>
        <begin position="24"/>
        <end position="159"/>
    </location>
</feature>
<sequence>MVFLTRVLNFCKGVKRLPRKYLRGTFIDTMRIHVQAGAGGAGLPRFGGIGGAGGNIYMVAKNGETLEKLLKRLKIKRVKAEPGSNSTARGIIGLAGTDINIQVPCGITLYNENGVLLGELNQEDMKLLVARGGKGGCEETGFCGIKGESHIIKLDMKLIADIGLVGFPNAGKSTFLAALSKAKPKIASYPFTTIRPKLGLINYKDYRRVSVADLPGLIEGAHMNIGMGHKFLKHIERTKLLLFIVDIQGFQLSPRHMSRSCLETVVLLNKEIELYKPDLLEMPALLLVNKMDTKNADNIYNEIEPMLKNLTDYVHTCPEEIQPEKVVHFENILPVSLLLKEEQEIKMIKAEIRTMLDKYEERKQMAERDHCPDLVLLERIKRQSEQHSPIVV</sequence>
<dbReference type="AlphaFoldDB" id="A0A6P3XM15"/>
<dbReference type="CDD" id="cd01898">
    <property type="entry name" value="Obg"/>
    <property type="match status" value="1"/>
</dbReference>
<evidence type="ECO:0000313" key="13">
    <source>
        <dbReference type="RefSeq" id="XP_014479020.1"/>
    </source>
</evidence>
<keyword evidence="3" id="KW-0690">Ribosome biogenesis</keyword>
<dbReference type="RefSeq" id="XP_014479018.1">
    <property type="nucleotide sequence ID" value="XM_014623532.1"/>
</dbReference>
<dbReference type="InterPro" id="IPR031167">
    <property type="entry name" value="G_OBG"/>
</dbReference>
<evidence type="ECO:0000256" key="7">
    <source>
        <dbReference type="SAM" id="Coils"/>
    </source>
</evidence>
<dbReference type="GO" id="GO:0005739">
    <property type="term" value="C:mitochondrion"/>
    <property type="evidence" value="ECO:0007669"/>
    <property type="project" value="TreeGrafter"/>
</dbReference>
<dbReference type="GO" id="GO:0005730">
    <property type="term" value="C:nucleolus"/>
    <property type="evidence" value="ECO:0007669"/>
    <property type="project" value="UniProtKB-SubCell"/>
</dbReference>
<name>A0A6P3XM15_DINQU</name>
<dbReference type="InterPro" id="IPR027417">
    <property type="entry name" value="P-loop_NTPase"/>
</dbReference>
<keyword evidence="4" id="KW-0547">Nucleotide-binding</keyword>
<feature type="coiled-coil region" evidence="7">
    <location>
        <begin position="338"/>
        <end position="369"/>
    </location>
</feature>
<dbReference type="GO" id="GO:0005525">
    <property type="term" value="F:GTP binding"/>
    <property type="evidence" value="ECO:0007669"/>
    <property type="project" value="UniProtKB-KW"/>
</dbReference>
<dbReference type="InterPro" id="IPR006169">
    <property type="entry name" value="GTP1_OBG_dom"/>
</dbReference>
<keyword evidence="7" id="KW-0175">Coiled coil</keyword>
<keyword evidence="10" id="KW-1185">Reference proteome</keyword>
<reference evidence="11 12" key="1">
    <citation type="submission" date="2025-04" db="UniProtKB">
        <authorList>
            <consortium name="RefSeq"/>
        </authorList>
    </citation>
    <scope>IDENTIFICATION</scope>
</reference>
<dbReference type="RefSeq" id="XP_014479020.1">
    <property type="nucleotide sequence ID" value="XM_014623534.1"/>
</dbReference>
<dbReference type="Proteomes" id="UP000515204">
    <property type="component" value="Unplaced"/>
</dbReference>
<dbReference type="KEGG" id="dqu:106746705"/>
<dbReference type="PROSITE" id="PS51710">
    <property type="entry name" value="G_OBG"/>
    <property type="match status" value="1"/>
</dbReference>
<evidence type="ECO:0000256" key="2">
    <source>
        <dbReference type="ARBA" id="ARBA00007699"/>
    </source>
</evidence>
<dbReference type="Pfam" id="PF01018">
    <property type="entry name" value="GTP1_OBG"/>
    <property type="match status" value="1"/>
</dbReference>
<comment type="similarity">
    <text evidence="2">Belongs to the TRAFAC class OBG-HflX-like GTPase superfamily. OBG GTPase family.</text>
</comment>
<evidence type="ECO:0000256" key="4">
    <source>
        <dbReference type="ARBA" id="ARBA00022741"/>
    </source>
</evidence>
<dbReference type="SUPFAM" id="SSF52540">
    <property type="entry name" value="P-loop containing nucleoside triphosphate hydrolases"/>
    <property type="match status" value="1"/>
</dbReference>
<dbReference type="PANTHER" id="PTHR11702">
    <property type="entry name" value="DEVELOPMENTALLY REGULATED GTP-BINDING PROTEIN-RELATED"/>
    <property type="match status" value="1"/>
</dbReference>
<dbReference type="Pfam" id="PF01926">
    <property type="entry name" value="MMR_HSR1"/>
    <property type="match status" value="1"/>
</dbReference>
<dbReference type="PRINTS" id="PR00326">
    <property type="entry name" value="GTP1OBG"/>
</dbReference>
<evidence type="ECO:0000256" key="6">
    <source>
        <dbReference type="ARBA" id="ARBA00023242"/>
    </source>
</evidence>
<evidence type="ECO:0000259" key="8">
    <source>
        <dbReference type="PROSITE" id="PS51710"/>
    </source>
</evidence>
<dbReference type="PROSITE" id="PS51883">
    <property type="entry name" value="OBG"/>
    <property type="match status" value="1"/>
</dbReference>
<keyword evidence="6" id="KW-0539">Nucleus</keyword>
<comment type="subcellular location">
    <subcellularLocation>
        <location evidence="1">Nucleus</location>
        <location evidence="1">Nucleolus</location>
    </subcellularLocation>
</comment>
<dbReference type="InterPro" id="IPR036726">
    <property type="entry name" value="GTP1_OBG_dom_sf"/>
</dbReference>
<organism evidence="10 12">
    <name type="scientific">Dinoponera quadriceps</name>
    <name type="common">South American ant</name>
    <dbReference type="NCBI Taxonomy" id="609295"/>
    <lineage>
        <taxon>Eukaryota</taxon>
        <taxon>Metazoa</taxon>
        <taxon>Ecdysozoa</taxon>
        <taxon>Arthropoda</taxon>
        <taxon>Hexapoda</taxon>
        <taxon>Insecta</taxon>
        <taxon>Pterygota</taxon>
        <taxon>Neoptera</taxon>
        <taxon>Endopterygota</taxon>
        <taxon>Hymenoptera</taxon>
        <taxon>Apocrita</taxon>
        <taxon>Aculeata</taxon>
        <taxon>Formicoidea</taxon>
        <taxon>Formicidae</taxon>
        <taxon>Ponerinae</taxon>
        <taxon>Ponerini</taxon>
        <taxon>Dinoponera</taxon>
    </lineage>
</organism>
<dbReference type="InterPro" id="IPR045086">
    <property type="entry name" value="OBG_GTPase"/>
</dbReference>
<evidence type="ECO:0000313" key="11">
    <source>
        <dbReference type="RefSeq" id="XP_014479018.1"/>
    </source>
</evidence>
<dbReference type="GO" id="GO:0000287">
    <property type="term" value="F:magnesium ion binding"/>
    <property type="evidence" value="ECO:0007669"/>
    <property type="project" value="InterPro"/>
</dbReference>
<dbReference type="InterPro" id="IPR006073">
    <property type="entry name" value="GTP-bd"/>
</dbReference>
<gene>
    <name evidence="11 12 13" type="primary">LOC106746705</name>
</gene>
<dbReference type="OrthoDB" id="347018at2759"/>
<dbReference type="GO" id="GO:0042254">
    <property type="term" value="P:ribosome biogenesis"/>
    <property type="evidence" value="ECO:0007669"/>
    <property type="project" value="UniProtKB-UniRule"/>
</dbReference>
<protein>
    <submittedName>
        <fullName evidence="11 12">GTP-binding protein 10 homolog isoform X1</fullName>
    </submittedName>
</protein>
<dbReference type="PIRSF" id="PIRSF002401">
    <property type="entry name" value="GTP_bd_Obg/CgtA"/>
    <property type="match status" value="1"/>
</dbReference>
<dbReference type="GeneID" id="106746705"/>
<dbReference type="Gene3D" id="2.70.210.12">
    <property type="entry name" value="GTP1/OBG domain"/>
    <property type="match status" value="1"/>
</dbReference>
<dbReference type="SUPFAM" id="SSF82051">
    <property type="entry name" value="Obg GTP-binding protein N-terminal domain"/>
    <property type="match status" value="1"/>
</dbReference>